<dbReference type="PANTHER" id="PTHR30409:SF1">
    <property type="entry name" value="CARBAMATE KINASE-RELATED"/>
    <property type="match status" value="1"/>
</dbReference>
<dbReference type="InterPro" id="IPR001048">
    <property type="entry name" value="Asp/Glu/Uridylate_kinase"/>
</dbReference>
<dbReference type="CDD" id="cd04235">
    <property type="entry name" value="AAK_CK"/>
    <property type="match status" value="1"/>
</dbReference>
<evidence type="ECO:0000256" key="4">
    <source>
        <dbReference type="ARBA" id="ARBA00022777"/>
    </source>
</evidence>
<evidence type="ECO:0000313" key="8">
    <source>
        <dbReference type="EMBL" id="RJF88775.1"/>
    </source>
</evidence>
<dbReference type="PIRSF" id="PIRSF000723">
    <property type="entry name" value="Carbamate_kin"/>
    <property type="match status" value="1"/>
</dbReference>
<organism evidence="8 9">
    <name type="scientific">Oleomonas cavernae</name>
    <dbReference type="NCBI Taxonomy" id="2320859"/>
    <lineage>
        <taxon>Bacteria</taxon>
        <taxon>Pseudomonadati</taxon>
        <taxon>Pseudomonadota</taxon>
        <taxon>Alphaproteobacteria</taxon>
        <taxon>Acetobacterales</taxon>
        <taxon>Acetobacteraceae</taxon>
        <taxon>Oleomonas</taxon>
    </lineage>
</organism>
<dbReference type="GO" id="GO:0019546">
    <property type="term" value="P:L-arginine deiminase pathway"/>
    <property type="evidence" value="ECO:0007669"/>
    <property type="project" value="TreeGrafter"/>
</dbReference>
<evidence type="ECO:0000313" key="9">
    <source>
        <dbReference type="Proteomes" id="UP000284605"/>
    </source>
</evidence>
<evidence type="ECO:0000256" key="5">
    <source>
        <dbReference type="NCBIfam" id="TIGR00746"/>
    </source>
</evidence>
<comment type="pathway">
    <text evidence="1">Amino-acid degradation; L-arginine degradation via ADI pathway.</text>
</comment>
<evidence type="ECO:0000256" key="3">
    <source>
        <dbReference type="ARBA" id="ARBA00022679"/>
    </source>
</evidence>
<dbReference type="InterPro" id="IPR003964">
    <property type="entry name" value="Carb_kinase"/>
</dbReference>
<dbReference type="GO" id="GO:0008804">
    <property type="term" value="F:carbamate kinase activity"/>
    <property type="evidence" value="ECO:0007669"/>
    <property type="project" value="UniProtKB-UniRule"/>
</dbReference>
<dbReference type="Pfam" id="PF00696">
    <property type="entry name" value="AA_kinase"/>
    <property type="match status" value="1"/>
</dbReference>
<keyword evidence="3 6" id="KW-0808">Transferase</keyword>
<keyword evidence="4 6" id="KW-0418">Kinase</keyword>
<reference evidence="8 9" key="1">
    <citation type="submission" date="2018-09" db="EMBL/GenBank/DDBJ databases">
        <authorList>
            <person name="Zhu H."/>
        </authorList>
    </citation>
    <scope>NUCLEOTIDE SEQUENCE [LARGE SCALE GENOMIC DNA]</scope>
    <source>
        <strain evidence="8 9">K1W22B-8</strain>
    </source>
</reference>
<accession>A0A418WFH3</accession>
<dbReference type="FunFam" id="3.40.1160.10:FF:000007">
    <property type="entry name" value="Carbamate kinase"/>
    <property type="match status" value="1"/>
</dbReference>
<name>A0A418WFH3_9PROT</name>
<feature type="domain" description="Aspartate/glutamate/uridylate kinase" evidence="7">
    <location>
        <begin position="1"/>
        <end position="281"/>
    </location>
</feature>
<dbReference type="PRINTS" id="PR01469">
    <property type="entry name" value="CARBMTKINASE"/>
</dbReference>
<dbReference type="SUPFAM" id="SSF53633">
    <property type="entry name" value="Carbamate kinase-like"/>
    <property type="match status" value="1"/>
</dbReference>
<comment type="caution">
    <text evidence="8">The sequence shown here is derived from an EMBL/GenBank/DDBJ whole genome shotgun (WGS) entry which is preliminary data.</text>
</comment>
<evidence type="ECO:0000256" key="2">
    <source>
        <dbReference type="ARBA" id="ARBA00011066"/>
    </source>
</evidence>
<proteinExistence type="inferred from homology"/>
<dbReference type="InterPro" id="IPR036393">
    <property type="entry name" value="AceGlu_kinase-like_sf"/>
</dbReference>
<sequence length="328" mass="33993">MRIVAALGGNALLRRGEPLTAQNQRASIRRAAAALAQLVEAGHSLIITHGNGPQVGLLALQAAAGPADGAYPLDVLGAESEGMIGYLIEQELSALLRTRLVATLLTQVKVATDDPAFARPTKPIGPVYDEATAHRLARERGWHVAPDGKAWRRVVPSPRPIAIMEAQVIALLVKFDVVVICTGGGGIPVAEQLGGSLCGVEAVIDKDHASALLARQLDADLLLLLTDVEAVFQDFGTPAARPIRRANPSTLAAGAFPEGSMGLKIAAAAAFAAETGRSAAIGRLEDALAIACGEQGTWIAGSENDALVTPIPGRLEPDHGGAMWAPLK</sequence>
<dbReference type="RefSeq" id="WP_119779593.1">
    <property type="nucleotide sequence ID" value="NZ_QYUK01000011.1"/>
</dbReference>
<dbReference type="Proteomes" id="UP000284605">
    <property type="component" value="Unassembled WGS sequence"/>
</dbReference>
<dbReference type="NCBIfam" id="TIGR00746">
    <property type="entry name" value="arcC"/>
    <property type="match status" value="1"/>
</dbReference>
<evidence type="ECO:0000259" key="7">
    <source>
        <dbReference type="Pfam" id="PF00696"/>
    </source>
</evidence>
<dbReference type="GO" id="GO:0005829">
    <property type="term" value="C:cytosol"/>
    <property type="evidence" value="ECO:0007669"/>
    <property type="project" value="TreeGrafter"/>
</dbReference>
<protein>
    <recommendedName>
        <fullName evidence="5 6">Carbamate kinase</fullName>
    </recommendedName>
</protein>
<dbReference type="OrthoDB" id="9766717at2"/>
<dbReference type="AlphaFoldDB" id="A0A418WFH3"/>
<gene>
    <name evidence="8" type="primary">arcC</name>
    <name evidence="8" type="ORF">D3874_18760</name>
</gene>
<keyword evidence="9" id="KW-1185">Reference proteome</keyword>
<dbReference type="EMBL" id="QYUK01000011">
    <property type="protein sequence ID" value="RJF88775.1"/>
    <property type="molecule type" value="Genomic_DNA"/>
</dbReference>
<evidence type="ECO:0000256" key="6">
    <source>
        <dbReference type="PIRNR" id="PIRNR000723"/>
    </source>
</evidence>
<dbReference type="Gene3D" id="3.40.1160.10">
    <property type="entry name" value="Acetylglutamate kinase-like"/>
    <property type="match status" value="1"/>
</dbReference>
<comment type="similarity">
    <text evidence="2 6">Belongs to the carbamate kinase family.</text>
</comment>
<dbReference type="NCBIfam" id="NF009008">
    <property type="entry name" value="PRK12354.1"/>
    <property type="match status" value="1"/>
</dbReference>
<evidence type="ECO:0000256" key="1">
    <source>
        <dbReference type="ARBA" id="ARBA00004850"/>
    </source>
</evidence>
<dbReference type="PANTHER" id="PTHR30409">
    <property type="entry name" value="CARBAMATE KINASE"/>
    <property type="match status" value="1"/>
</dbReference>